<name>A0A2R6XML5_MARPO</name>
<dbReference type="AlphaFoldDB" id="A0A2R6XML5"/>
<sequence length="299" mass="34129">MPGAARSELKVGFDKPGIITSHFHLPVLRHFRAWKICTASSGGRFSSRSIQHHHQVSLARHQPEPRMQRPGVDDHRICERKLLFGARIVVSEPDGELLGGSEAAGCGGKLDPWPPVGQPSQRSGVASPRRPSAADKQLRSSILGRRRLAVLHPTARGSRNSAPALSRPRNHTLDQQHARQRRRRHRPARQRHPRPRRRTKGGRLAICGRPHFPALSFTSSSHPFRFSCSHTPYSIARIFIRHRVIVNIRPSMYVVGHCSPSYEDSVCTFSYMDRIYYRKRPLHTIQRIRIRMRFMYALS</sequence>
<evidence type="ECO:0000256" key="1">
    <source>
        <dbReference type="SAM" id="MobiDB-lite"/>
    </source>
</evidence>
<feature type="compositionally biased region" description="Basic residues" evidence="1">
    <location>
        <begin position="178"/>
        <end position="201"/>
    </location>
</feature>
<keyword evidence="3" id="KW-1185">Reference proteome</keyword>
<gene>
    <name evidence="2" type="ORF">MARPO_0008s0111</name>
</gene>
<proteinExistence type="predicted"/>
<protein>
    <submittedName>
        <fullName evidence="2">Uncharacterized protein</fullName>
    </submittedName>
</protein>
<accession>A0A2R6XML5</accession>
<dbReference type="EMBL" id="KZ772680">
    <property type="protein sequence ID" value="PTQ47340.1"/>
    <property type="molecule type" value="Genomic_DNA"/>
</dbReference>
<evidence type="ECO:0000313" key="3">
    <source>
        <dbReference type="Proteomes" id="UP000244005"/>
    </source>
</evidence>
<organism evidence="2 3">
    <name type="scientific">Marchantia polymorpha</name>
    <name type="common">Common liverwort</name>
    <name type="synonym">Marchantia aquatica</name>
    <dbReference type="NCBI Taxonomy" id="3197"/>
    <lineage>
        <taxon>Eukaryota</taxon>
        <taxon>Viridiplantae</taxon>
        <taxon>Streptophyta</taxon>
        <taxon>Embryophyta</taxon>
        <taxon>Marchantiophyta</taxon>
        <taxon>Marchantiopsida</taxon>
        <taxon>Marchantiidae</taxon>
        <taxon>Marchantiales</taxon>
        <taxon>Marchantiaceae</taxon>
        <taxon>Marchantia</taxon>
    </lineage>
</organism>
<reference evidence="3" key="1">
    <citation type="journal article" date="2017" name="Cell">
        <title>Insights into land plant evolution garnered from the Marchantia polymorpha genome.</title>
        <authorList>
            <person name="Bowman J.L."/>
            <person name="Kohchi T."/>
            <person name="Yamato K.T."/>
            <person name="Jenkins J."/>
            <person name="Shu S."/>
            <person name="Ishizaki K."/>
            <person name="Yamaoka S."/>
            <person name="Nishihama R."/>
            <person name="Nakamura Y."/>
            <person name="Berger F."/>
            <person name="Adam C."/>
            <person name="Aki S.S."/>
            <person name="Althoff F."/>
            <person name="Araki T."/>
            <person name="Arteaga-Vazquez M.A."/>
            <person name="Balasubrmanian S."/>
            <person name="Barry K."/>
            <person name="Bauer D."/>
            <person name="Boehm C.R."/>
            <person name="Briginshaw L."/>
            <person name="Caballero-Perez J."/>
            <person name="Catarino B."/>
            <person name="Chen F."/>
            <person name="Chiyoda S."/>
            <person name="Chovatia M."/>
            <person name="Davies K.M."/>
            <person name="Delmans M."/>
            <person name="Demura T."/>
            <person name="Dierschke T."/>
            <person name="Dolan L."/>
            <person name="Dorantes-Acosta A.E."/>
            <person name="Eklund D.M."/>
            <person name="Florent S.N."/>
            <person name="Flores-Sandoval E."/>
            <person name="Fujiyama A."/>
            <person name="Fukuzawa H."/>
            <person name="Galik B."/>
            <person name="Grimanelli D."/>
            <person name="Grimwood J."/>
            <person name="Grossniklaus U."/>
            <person name="Hamada T."/>
            <person name="Haseloff J."/>
            <person name="Hetherington A.J."/>
            <person name="Higo A."/>
            <person name="Hirakawa Y."/>
            <person name="Hundley H.N."/>
            <person name="Ikeda Y."/>
            <person name="Inoue K."/>
            <person name="Inoue S.I."/>
            <person name="Ishida S."/>
            <person name="Jia Q."/>
            <person name="Kakita M."/>
            <person name="Kanazawa T."/>
            <person name="Kawai Y."/>
            <person name="Kawashima T."/>
            <person name="Kennedy M."/>
            <person name="Kinose K."/>
            <person name="Kinoshita T."/>
            <person name="Kohara Y."/>
            <person name="Koide E."/>
            <person name="Komatsu K."/>
            <person name="Kopischke S."/>
            <person name="Kubo M."/>
            <person name="Kyozuka J."/>
            <person name="Lagercrantz U."/>
            <person name="Lin S.S."/>
            <person name="Lindquist E."/>
            <person name="Lipzen A.M."/>
            <person name="Lu C.W."/>
            <person name="De Luna E."/>
            <person name="Martienssen R.A."/>
            <person name="Minamino N."/>
            <person name="Mizutani M."/>
            <person name="Mizutani M."/>
            <person name="Mochizuki N."/>
            <person name="Monte I."/>
            <person name="Mosher R."/>
            <person name="Nagasaki H."/>
            <person name="Nakagami H."/>
            <person name="Naramoto S."/>
            <person name="Nishitani K."/>
            <person name="Ohtani M."/>
            <person name="Okamoto T."/>
            <person name="Okumura M."/>
            <person name="Phillips J."/>
            <person name="Pollak B."/>
            <person name="Reinders A."/>
            <person name="Rovekamp M."/>
            <person name="Sano R."/>
            <person name="Sawa S."/>
            <person name="Schmid M.W."/>
            <person name="Shirakawa M."/>
            <person name="Solano R."/>
            <person name="Spunde A."/>
            <person name="Suetsugu N."/>
            <person name="Sugano S."/>
            <person name="Sugiyama A."/>
            <person name="Sun R."/>
            <person name="Suzuki Y."/>
            <person name="Takenaka M."/>
            <person name="Takezawa D."/>
            <person name="Tomogane H."/>
            <person name="Tsuzuki M."/>
            <person name="Ueda T."/>
            <person name="Umeda M."/>
            <person name="Ward J.M."/>
            <person name="Watanabe Y."/>
            <person name="Yazaki K."/>
            <person name="Yokoyama R."/>
            <person name="Yoshitake Y."/>
            <person name="Yotsui I."/>
            <person name="Zachgo S."/>
            <person name="Schmutz J."/>
        </authorList>
    </citation>
    <scope>NUCLEOTIDE SEQUENCE [LARGE SCALE GENOMIC DNA]</scope>
    <source>
        <strain evidence="3">Tak-1</strain>
    </source>
</reference>
<evidence type="ECO:0000313" key="2">
    <source>
        <dbReference type="EMBL" id="PTQ47340.1"/>
    </source>
</evidence>
<feature type="region of interest" description="Disordered" evidence="1">
    <location>
        <begin position="100"/>
        <end position="201"/>
    </location>
</feature>
<dbReference type="Proteomes" id="UP000244005">
    <property type="component" value="Unassembled WGS sequence"/>
</dbReference>
<dbReference type="Gramene" id="Mp8g11090.1">
    <property type="protein sequence ID" value="Mp8g11090.1.cds1"/>
    <property type="gene ID" value="Mp8g11090"/>
</dbReference>